<keyword evidence="3 7" id="KW-0863">Zinc-finger</keyword>
<dbReference type="Pfam" id="PF13912">
    <property type="entry name" value="zf-C2H2_6"/>
    <property type="match status" value="1"/>
</dbReference>
<dbReference type="PROSITE" id="PS00028">
    <property type="entry name" value="ZINC_FINGER_C2H2_1"/>
    <property type="match status" value="1"/>
</dbReference>
<evidence type="ECO:0000256" key="7">
    <source>
        <dbReference type="PROSITE-ProRule" id="PRU00042"/>
    </source>
</evidence>
<comment type="caution">
    <text evidence="10">The sequence shown here is derived from an EMBL/GenBank/DDBJ whole genome shotgun (WGS) entry which is preliminary data.</text>
</comment>
<evidence type="ECO:0000256" key="8">
    <source>
        <dbReference type="SAM" id="MobiDB-lite"/>
    </source>
</evidence>
<evidence type="ECO:0000256" key="3">
    <source>
        <dbReference type="ARBA" id="ARBA00022771"/>
    </source>
</evidence>
<evidence type="ECO:0000256" key="5">
    <source>
        <dbReference type="ARBA" id="ARBA00023015"/>
    </source>
</evidence>
<gene>
    <name evidence="10" type="ORF">PVL29_007919</name>
</gene>
<keyword evidence="4" id="KW-0862">Zinc</keyword>
<dbReference type="PANTHER" id="PTHR45988:SF18">
    <property type="entry name" value="C2H2-TYPE ZINC FINGER FAMILY PROTEIN"/>
    <property type="match status" value="1"/>
</dbReference>
<dbReference type="SUPFAM" id="SSF57667">
    <property type="entry name" value="beta-beta-alpha zinc fingers"/>
    <property type="match status" value="1"/>
</dbReference>
<dbReference type="InterPro" id="IPR013087">
    <property type="entry name" value="Znf_C2H2_type"/>
</dbReference>
<dbReference type="GO" id="GO:0005634">
    <property type="term" value="C:nucleus"/>
    <property type="evidence" value="ECO:0007669"/>
    <property type="project" value="TreeGrafter"/>
</dbReference>
<feature type="compositionally biased region" description="Polar residues" evidence="8">
    <location>
        <begin position="46"/>
        <end position="64"/>
    </location>
</feature>
<dbReference type="GO" id="GO:0003700">
    <property type="term" value="F:DNA-binding transcription factor activity"/>
    <property type="evidence" value="ECO:0007669"/>
    <property type="project" value="InterPro"/>
</dbReference>
<reference evidence="10 11" key="1">
    <citation type="journal article" date="2023" name="BMC Biotechnol.">
        <title>Vitis rotundifolia cv Carlos genome sequencing.</title>
        <authorList>
            <person name="Huff M."/>
            <person name="Hulse-Kemp A."/>
            <person name="Scheffler B."/>
            <person name="Youngblood R."/>
            <person name="Simpson S."/>
            <person name="Babiker E."/>
            <person name="Staton M."/>
        </authorList>
    </citation>
    <scope>NUCLEOTIDE SEQUENCE [LARGE SCALE GENOMIC DNA]</scope>
    <source>
        <tissue evidence="10">Leaf</tissue>
    </source>
</reference>
<feature type="domain" description="C2H2-type" evidence="9">
    <location>
        <begin position="21"/>
        <end position="50"/>
    </location>
</feature>
<evidence type="ECO:0000259" key="9">
    <source>
        <dbReference type="PROSITE" id="PS50157"/>
    </source>
</evidence>
<feature type="region of interest" description="Disordered" evidence="8">
    <location>
        <begin position="37"/>
        <end position="82"/>
    </location>
</feature>
<keyword evidence="1" id="KW-0479">Metal-binding</keyword>
<protein>
    <recommendedName>
        <fullName evidence="9">C2H2-type domain-containing protein</fullName>
    </recommendedName>
</protein>
<proteinExistence type="predicted"/>
<organism evidence="10 11">
    <name type="scientific">Vitis rotundifolia</name>
    <name type="common">Muscadine grape</name>
    <dbReference type="NCBI Taxonomy" id="103349"/>
    <lineage>
        <taxon>Eukaryota</taxon>
        <taxon>Viridiplantae</taxon>
        <taxon>Streptophyta</taxon>
        <taxon>Embryophyta</taxon>
        <taxon>Tracheophyta</taxon>
        <taxon>Spermatophyta</taxon>
        <taxon>Magnoliopsida</taxon>
        <taxon>eudicotyledons</taxon>
        <taxon>Gunneridae</taxon>
        <taxon>Pentapetalae</taxon>
        <taxon>rosids</taxon>
        <taxon>Vitales</taxon>
        <taxon>Vitaceae</taxon>
        <taxon>Viteae</taxon>
        <taxon>Vitis</taxon>
    </lineage>
</organism>
<evidence type="ECO:0000313" key="11">
    <source>
        <dbReference type="Proteomes" id="UP001168098"/>
    </source>
</evidence>
<dbReference type="InterPro" id="IPR036236">
    <property type="entry name" value="Znf_C2H2_sf"/>
</dbReference>
<dbReference type="EMBL" id="JARBHA010000006">
    <property type="protein sequence ID" value="KAJ9699069.1"/>
    <property type="molecule type" value="Genomic_DNA"/>
</dbReference>
<keyword evidence="11" id="KW-1185">Reference proteome</keyword>
<accession>A0AA39DWW7</accession>
<keyword evidence="6" id="KW-0804">Transcription</keyword>
<dbReference type="Proteomes" id="UP001168098">
    <property type="component" value="Unassembled WGS sequence"/>
</dbReference>
<keyword evidence="2" id="KW-0677">Repeat</keyword>
<dbReference type="GO" id="GO:0000976">
    <property type="term" value="F:transcription cis-regulatory region binding"/>
    <property type="evidence" value="ECO:0007669"/>
    <property type="project" value="TreeGrafter"/>
</dbReference>
<keyword evidence="5" id="KW-0805">Transcription regulation</keyword>
<evidence type="ECO:0000256" key="4">
    <source>
        <dbReference type="ARBA" id="ARBA00022833"/>
    </source>
</evidence>
<evidence type="ECO:0000256" key="2">
    <source>
        <dbReference type="ARBA" id="ARBA00022737"/>
    </source>
</evidence>
<evidence type="ECO:0000313" key="10">
    <source>
        <dbReference type="EMBL" id="KAJ9699069.1"/>
    </source>
</evidence>
<evidence type="ECO:0000256" key="1">
    <source>
        <dbReference type="ARBA" id="ARBA00022723"/>
    </source>
</evidence>
<evidence type="ECO:0000256" key="6">
    <source>
        <dbReference type="ARBA" id="ARBA00023163"/>
    </source>
</evidence>
<dbReference type="PROSITE" id="PS50157">
    <property type="entry name" value="ZINC_FINGER_C2H2_2"/>
    <property type="match status" value="1"/>
</dbReference>
<dbReference type="GO" id="GO:0008270">
    <property type="term" value="F:zinc ion binding"/>
    <property type="evidence" value="ECO:0007669"/>
    <property type="project" value="UniProtKB-KW"/>
</dbReference>
<dbReference type="InterPro" id="IPR044653">
    <property type="entry name" value="AZF1/2/3-like"/>
</dbReference>
<name>A0AA39DWW7_VITRO</name>
<sequence length="82" mass="8664">MDAGEGESKEGGSKVVVVDGFKCNICSKNFRSGQALGGHKRPHFHGSTQAALIQDSASGKSSKSLGDEVLDFDLNELPPMKE</sequence>
<dbReference type="AlphaFoldDB" id="A0AA39DWW7"/>
<dbReference type="PANTHER" id="PTHR45988">
    <property type="entry name" value="C2H2 TYPE ZINC FINGER TRANSCRIPTION FACTOR FAMILY-RELATED"/>
    <property type="match status" value="1"/>
</dbReference>